<dbReference type="AlphaFoldDB" id="W4RK74"/>
<sequence length="55" mass="6348">MLTSSIIRRLLKKNCGMIYTSNLKKWITEEEGSGFPRFPSSYYLDSFALVLNKSI</sequence>
<keyword evidence="2" id="KW-1185">Reference proteome</keyword>
<accession>W4RK74</accession>
<gene>
    <name evidence="1" type="ORF">JCM21738_626</name>
</gene>
<organism evidence="1 2">
    <name type="scientific">Mesobacillus boroniphilus JCM 21738</name>
    <dbReference type="NCBI Taxonomy" id="1294265"/>
    <lineage>
        <taxon>Bacteria</taxon>
        <taxon>Bacillati</taxon>
        <taxon>Bacillota</taxon>
        <taxon>Bacilli</taxon>
        <taxon>Bacillales</taxon>
        <taxon>Bacillaceae</taxon>
        <taxon>Mesobacillus</taxon>
    </lineage>
</organism>
<evidence type="ECO:0000313" key="1">
    <source>
        <dbReference type="EMBL" id="GAE43954.1"/>
    </source>
</evidence>
<proteinExistence type="predicted"/>
<protein>
    <submittedName>
        <fullName evidence="1">Uncharacterized protein</fullName>
    </submittedName>
</protein>
<dbReference type="Proteomes" id="UP000018949">
    <property type="component" value="Unassembled WGS sequence"/>
</dbReference>
<evidence type="ECO:0000313" key="2">
    <source>
        <dbReference type="Proteomes" id="UP000018949"/>
    </source>
</evidence>
<comment type="caution">
    <text evidence="1">The sequence shown here is derived from an EMBL/GenBank/DDBJ whole genome shotgun (WGS) entry which is preliminary data.</text>
</comment>
<dbReference type="EMBL" id="BAUW01000004">
    <property type="protein sequence ID" value="GAE43954.1"/>
    <property type="molecule type" value="Genomic_DNA"/>
</dbReference>
<name>W4RK74_9BACI</name>
<reference evidence="1 2" key="1">
    <citation type="submission" date="2013-12" db="EMBL/GenBank/DDBJ databases">
        <title>NBRP : Genome information of microbial organism related human and environment.</title>
        <authorList>
            <person name="Hattori M."/>
            <person name="Oshima K."/>
            <person name="Inaba H."/>
            <person name="Suda W."/>
            <person name="Sakamoto M."/>
            <person name="Iino T."/>
            <person name="Kitahara M."/>
            <person name="Oshida Y."/>
            <person name="Iida T."/>
            <person name="Kudo T."/>
            <person name="Itoh T."/>
            <person name="Ahmed I."/>
            <person name="Ohkuma M."/>
        </authorList>
    </citation>
    <scope>NUCLEOTIDE SEQUENCE [LARGE SCALE GENOMIC DNA]</scope>
    <source>
        <strain evidence="1 2">JCM 21738</strain>
    </source>
</reference>